<dbReference type="SMART" id="SM00448">
    <property type="entry name" value="REC"/>
    <property type="match status" value="1"/>
</dbReference>
<feature type="compositionally biased region" description="Polar residues" evidence="2">
    <location>
        <begin position="1"/>
        <end position="12"/>
    </location>
</feature>
<protein>
    <submittedName>
        <fullName evidence="5">Two component transcriptional regulator, LytTR family</fullName>
    </submittedName>
</protein>
<dbReference type="InterPro" id="IPR011006">
    <property type="entry name" value="CheY-like_superfamily"/>
</dbReference>
<dbReference type="STRING" id="667676.SAMN05192539_1009193"/>
<dbReference type="InterPro" id="IPR007492">
    <property type="entry name" value="LytTR_DNA-bd_dom"/>
</dbReference>
<dbReference type="GO" id="GO:0000156">
    <property type="term" value="F:phosphorelay response regulator activity"/>
    <property type="evidence" value="ECO:0007669"/>
    <property type="project" value="InterPro"/>
</dbReference>
<dbReference type="SMART" id="SM00850">
    <property type="entry name" value="LytTR"/>
    <property type="match status" value="1"/>
</dbReference>
<dbReference type="Pfam" id="PF04397">
    <property type="entry name" value="LytTR"/>
    <property type="match status" value="1"/>
</dbReference>
<feature type="modified residue" description="4-aspartylphosphate" evidence="1">
    <location>
        <position position="78"/>
    </location>
</feature>
<evidence type="ECO:0000259" key="3">
    <source>
        <dbReference type="PROSITE" id="PS50110"/>
    </source>
</evidence>
<dbReference type="OrthoDB" id="236568at2"/>
<dbReference type="EMBL" id="FNYE01000009">
    <property type="protein sequence ID" value="SEJ34971.1"/>
    <property type="molecule type" value="Genomic_DNA"/>
</dbReference>
<dbReference type="AlphaFoldDB" id="A0A1H6Y128"/>
<evidence type="ECO:0000256" key="2">
    <source>
        <dbReference type="SAM" id="MobiDB-lite"/>
    </source>
</evidence>
<dbReference type="Gene3D" id="3.40.50.2300">
    <property type="match status" value="1"/>
</dbReference>
<evidence type="ECO:0000313" key="6">
    <source>
        <dbReference type="Proteomes" id="UP000198866"/>
    </source>
</evidence>
<dbReference type="Gene3D" id="2.40.50.1020">
    <property type="entry name" value="LytTr DNA-binding domain"/>
    <property type="match status" value="1"/>
</dbReference>
<dbReference type="PROSITE" id="PS50110">
    <property type="entry name" value="RESPONSE_REGULATORY"/>
    <property type="match status" value="1"/>
</dbReference>
<dbReference type="PANTHER" id="PTHR37299">
    <property type="entry name" value="TRANSCRIPTIONAL REGULATOR-RELATED"/>
    <property type="match status" value="1"/>
</dbReference>
<dbReference type="InterPro" id="IPR001789">
    <property type="entry name" value="Sig_transdc_resp-reg_receiver"/>
</dbReference>
<keyword evidence="1" id="KW-0597">Phosphoprotein</keyword>
<evidence type="ECO:0000256" key="1">
    <source>
        <dbReference type="PROSITE-ProRule" id="PRU00169"/>
    </source>
</evidence>
<evidence type="ECO:0000313" key="5">
    <source>
        <dbReference type="EMBL" id="SEJ34971.1"/>
    </source>
</evidence>
<dbReference type="PROSITE" id="PS50930">
    <property type="entry name" value="HTH_LYTTR"/>
    <property type="match status" value="1"/>
</dbReference>
<dbReference type="Pfam" id="PF00072">
    <property type="entry name" value="Response_reg"/>
    <property type="match status" value="1"/>
</dbReference>
<evidence type="ECO:0000259" key="4">
    <source>
        <dbReference type="PROSITE" id="PS50930"/>
    </source>
</evidence>
<organism evidence="5 6">
    <name type="scientific">Paraburkholderia diazotrophica</name>
    <dbReference type="NCBI Taxonomy" id="667676"/>
    <lineage>
        <taxon>Bacteria</taxon>
        <taxon>Pseudomonadati</taxon>
        <taxon>Pseudomonadota</taxon>
        <taxon>Betaproteobacteria</taxon>
        <taxon>Burkholderiales</taxon>
        <taxon>Burkholderiaceae</taxon>
        <taxon>Paraburkholderia</taxon>
    </lineage>
</organism>
<proteinExistence type="predicted"/>
<feature type="domain" description="Response regulatory" evidence="3">
    <location>
        <begin position="26"/>
        <end position="141"/>
    </location>
</feature>
<keyword evidence="6" id="KW-1185">Reference proteome</keyword>
<gene>
    <name evidence="5" type="ORF">SAMN05192539_1009193</name>
</gene>
<accession>A0A1H6Y128</accession>
<reference evidence="6" key="1">
    <citation type="submission" date="2016-10" db="EMBL/GenBank/DDBJ databases">
        <authorList>
            <person name="Varghese N."/>
            <person name="Submissions S."/>
        </authorList>
    </citation>
    <scope>NUCLEOTIDE SEQUENCE [LARGE SCALE GENOMIC DNA]</scope>
    <source>
        <strain evidence="6">LMG 26031</strain>
    </source>
</reference>
<feature type="domain" description="HTH LytTR-type" evidence="4">
    <location>
        <begin position="208"/>
        <end position="310"/>
    </location>
</feature>
<dbReference type="SUPFAM" id="SSF52172">
    <property type="entry name" value="CheY-like"/>
    <property type="match status" value="1"/>
</dbReference>
<dbReference type="Proteomes" id="UP000198866">
    <property type="component" value="Unassembled WGS sequence"/>
</dbReference>
<name>A0A1H6Y128_9BURK</name>
<dbReference type="GO" id="GO:0003677">
    <property type="term" value="F:DNA binding"/>
    <property type="evidence" value="ECO:0007669"/>
    <property type="project" value="InterPro"/>
</dbReference>
<sequence>MKTRQPRTATSNTDERHAPEMRRVPTALIAEDEPPIAAALQRELTAAWPALQIVATVDNGRDAIERIGALQPDIAFLDISMPGATGLDVARACADLASPPQIVFVTAYDQYALDAFDAAAIDYLLKPVDASRLARTVERLRAPLARSPMDAAPAADVHADLQRVLGQLELITRSVQLDSRLQDSARSAQNAQYAQTAQAAQTAPLRYLRASSGSDIRIVPVEDVLYFEAADKYVVVTTRTDELLIRTSLKELCAQLDPARFWQVHRSTVVNVDQVESASVSTLGKMSLKLRGYARAVAVSKQYAHLFRQM</sequence>
<dbReference type="PANTHER" id="PTHR37299:SF1">
    <property type="entry name" value="STAGE 0 SPORULATION PROTEIN A HOMOLOG"/>
    <property type="match status" value="1"/>
</dbReference>
<dbReference type="InterPro" id="IPR046947">
    <property type="entry name" value="LytR-like"/>
</dbReference>
<feature type="region of interest" description="Disordered" evidence="2">
    <location>
        <begin position="1"/>
        <end position="21"/>
    </location>
</feature>